<dbReference type="InterPro" id="IPR051703">
    <property type="entry name" value="NF-kappa-B_Signaling_Reg"/>
</dbReference>
<organism evidence="2">
    <name type="scientific">viral metagenome</name>
    <dbReference type="NCBI Taxonomy" id="1070528"/>
    <lineage>
        <taxon>unclassified sequences</taxon>
        <taxon>metagenomes</taxon>
        <taxon>organismal metagenomes</taxon>
    </lineage>
</organism>
<reference evidence="2" key="1">
    <citation type="journal article" date="2020" name="Nature">
        <title>Giant virus diversity and host interactions through global metagenomics.</title>
        <authorList>
            <person name="Schulz F."/>
            <person name="Roux S."/>
            <person name="Paez-Espino D."/>
            <person name="Jungbluth S."/>
            <person name="Walsh D.A."/>
            <person name="Denef V.J."/>
            <person name="McMahon K.D."/>
            <person name="Konstantinidis K.T."/>
            <person name="Eloe-Fadrosh E.A."/>
            <person name="Kyrpides N.C."/>
            <person name="Woyke T."/>
        </authorList>
    </citation>
    <scope>NUCLEOTIDE SEQUENCE</scope>
    <source>
        <strain evidence="2">GVMAG-M-3300023174-124</strain>
    </source>
</reference>
<dbReference type="Gene3D" id="3.90.320.10">
    <property type="match status" value="1"/>
</dbReference>
<dbReference type="CDD" id="cd22343">
    <property type="entry name" value="PDDEXK_lambda_exonuclease-like"/>
    <property type="match status" value="1"/>
</dbReference>
<protein>
    <recommendedName>
        <fullName evidence="1">YqaJ viral recombinase domain-containing protein</fullName>
    </recommendedName>
</protein>
<evidence type="ECO:0000313" key="2">
    <source>
        <dbReference type="EMBL" id="QHT11992.1"/>
    </source>
</evidence>
<proteinExistence type="predicted"/>
<dbReference type="PANTHER" id="PTHR46609">
    <property type="entry name" value="EXONUCLEASE, PHAGE-TYPE/RECB, C-TERMINAL DOMAIN-CONTAINING PROTEIN"/>
    <property type="match status" value="1"/>
</dbReference>
<dbReference type="InterPro" id="IPR011335">
    <property type="entry name" value="Restrct_endonuc-II-like"/>
</dbReference>
<evidence type="ECO:0000259" key="1">
    <source>
        <dbReference type="Pfam" id="PF09588"/>
    </source>
</evidence>
<dbReference type="EMBL" id="MN739540">
    <property type="protein sequence ID" value="QHT11992.1"/>
    <property type="molecule type" value="Genomic_DNA"/>
</dbReference>
<dbReference type="Pfam" id="PF09588">
    <property type="entry name" value="YqaJ"/>
    <property type="match status" value="1"/>
</dbReference>
<dbReference type="SUPFAM" id="SSF52980">
    <property type="entry name" value="Restriction endonuclease-like"/>
    <property type="match status" value="1"/>
</dbReference>
<name>A0A6C0D6K6_9ZZZZ</name>
<sequence>MSVCTSESDNQHFDEPLIDTFSESEIMDIEENILESIHEYFETNLVEYSSPNFFKNLKTDISEPLLEEWVNFGLCTDDDGDEIEMMVQTQLEKYMEEIRCGIPPRQTTFSNCGDSSANHTIAQKIGRLLSISQPEQRSKEWYEQRNNMITASNIYKLLGSKAQYNSLIYEKCKPVAESHSTYVNTESSLHWGVKYEPVTKMIYEKMYCVDITEFGCIPHPTYPFIGASPDGIITDSRHSRYGHMVEIKNIVNREIDGIPKEEYWVQMQIQMENCDLDYCDFVETRIKEYASEEEAMNDTDREYKGILLHFIRKMLVANSDETYDGSPFYVYMPLDVEFSKTAVDEWILTKRNEYREDFVLFKSIYWYLDEISCVLVPRNRPWFETALPVFAKAWETIQFERVNGYEHRASNKKKKVVVDLNGDVHTIQNMPIGSGKGICLIKMDY</sequence>
<dbReference type="PANTHER" id="PTHR46609:SF6">
    <property type="entry name" value="EXONUCLEASE, PHAGE-TYPE_RECB, C-TERMINAL DOMAIN-CONTAINING PROTEIN-RELATED"/>
    <property type="match status" value="1"/>
</dbReference>
<dbReference type="InterPro" id="IPR019080">
    <property type="entry name" value="YqaJ_viral_recombinase"/>
</dbReference>
<dbReference type="InterPro" id="IPR011604">
    <property type="entry name" value="PDDEXK-like_dom_sf"/>
</dbReference>
<feature type="domain" description="YqaJ viral recombinase" evidence="1">
    <location>
        <begin position="140"/>
        <end position="271"/>
    </location>
</feature>
<dbReference type="AlphaFoldDB" id="A0A6C0D6K6"/>
<accession>A0A6C0D6K6</accession>